<dbReference type="SUPFAM" id="SSF56059">
    <property type="entry name" value="Glutathione synthetase ATP-binding domain-like"/>
    <property type="match status" value="1"/>
</dbReference>
<protein>
    <submittedName>
        <fullName evidence="6">ATP-grasp domain-containing protein</fullName>
    </submittedName>
</protein>
<dbReference type="Proteomes" id="UP000432015">
    <property type="component" value="Unassembled WGS sequence"/>
</dbReference>
<comment type="caution">
    <text evidence="6">The sequence shown here is derived from an EMBL/GenBank/DDBJ whole genome shotgun (WGS) entry which is preliminary data.</text>
</comment>
<keyword evidence="3 4" id="KW-0067">ATP-binding</keyword>
<proteinExistence type="predicted"/>
<feature type="domain" description="ATP-grasp" evidence="5">
    <location>
        <begin position="121"/>
        <end position="319"/>
    </location>
</feature>
<dbReference type="PANTHER" id="PTHR43585">
    <property type="entry name" value="FUMIPYRROLE BIOSYNTHESIS PROTEIN C"/>
    <property type="match status" value="1"/>
</dbReference>
<dbReference type="GO" id="GO:0046872">
    <property type="term" value="F:metal ion binding"/>
    <property type="evidence" value="ECO:0007669"/>
    <property type="project" value="InterPro"/>
</dbReference>
<evidence type="ECO:0000256" key="4">
    <source>
        <dbReference type="PROSITE-ProRule" id="PRU00409"/>
    </source>
</evidence>
<dbReference type="PANTHER" id="PTHR43585:SF2">
    <property type="entry name" value="ATP-GRASP ENZYME FSQD"/>
    <property type="match status" value="1"/>
</dbReference>
<reference evidence="6 7" key="1">
    <citation type="submission" date="2019-11" db="EMBL/GenBank/DDBJ databases">
        <authorList>
            <person name="Cao P."/>
        </authorList>
    </citation>
    <scope>NUCLEOTIDE SEQUENCE [LARGE SCALE GENOMIC DNA]</scope>
    <source>
        <strain evidence="6 7">NEAU-AAG5</strain>
    </source>
</reference>
<dbReference type="EMBL" id="WOFH01000003">
    <property type="protein sequence ID" value="MUN36792.1"/>
    <property type="molecule type" value="Genomic_DNA"/>
</dbReference>
<keyword evidence="2 4" id="KW-0547">Nucleotide-binding</keyword>
<dbReference type="AlphaFoldDB" id="A0A7K1KX66"/>
<evidence type="ECO:0000256" key="2">
    <source>
        <dbReference type="ARBA" id="ARBA00022741"/>
    </source>
</evidence>
<name>A0A7K1KX66_9ACTN</name>
<evidence type="ECO:0000256" key="1">
    <source>
        <dbReference type="ARBA" id="ARBA00022598"/>
    </source>
</evidence>
<evidence type="ECO:0000256" key="3">
    <source>
        <dbReference type="ARBA" id="ARBA00022840"/>
    </source>
</evidence>
<sequence>MAAANRTPTPNRPTAVLVDAYSTGNFLPPAFDRLGVDVVHVQSTPEPIAGMLAPDLGAYRSSLVCGDPAATAARLAALDPIAVGAGQEPGVPLADELSERLGLPTNGTALSAARRDKFEMIEALRRAGVRCADQVRAADAADAVAWAERRGAYPVVVKPLASSGTDGVEICADAGQVRDAAEAVLGSRTVYGEPNTAVLVQSYLAGTEYVVDMVCCRGARYTCGIWRSQKRLLGTRNTYDLELLVAPEEDVVADLIAYVGGALDALGIDHGPAHAEVIVTERGPTLIEVGARLAGHLDPGFHDECLGGNQADLTALAYTSPETFLRERAGRRYTRRLAAGVYASPTEQDGVVERIDWTVVKEIENLPGVYGVLLKLREGDRIRPTVDLRTSTMRVYLRAGTEEAMARDYRLVRELKDQVFQVG</sequence>
<dbReference type="GO" id="GO:0005524">
    <property type="term" value="F:ATP binding"/>
    <property type="evidence" value="ECO:0007669"/>
    <property type="project" value="UniProtKB-UniRule"/>
</dbReference>
<keyword evidence="7" id="KW-1185">Reference proteome</keyword>
<organism evidence="6 7">
    <name type="scientific">Actinomadura litoris</name>
    <dbReference type="NCBI Taxonomy" id="2678616"/>
    <lineage>
        <taxon>Bacteria</taxon>
        <taxon>Bacillati</taxon>
        <taxon>Actinomycetota</taxon>
        <taxon>Actinomycetes</taxon>
        <taxon>Streptosporangiales</taxon>
        <taxon>Thermomonosporaceae</taxon>
        <taxon>Actinomadura</taxon>
    </lineage>
</organism>
<evidence type="ECO:0000313" key="7">
    <source>
        <dbReference type="Proteomes" id="UP000432015"/>
    </source>
</evidence>
<dbReference type="GO" id="GO:0016874">
    <property type="term" value="F:ligase activity"/>
    <property type="evidence" value="ECO:0007669"/>
    <property type="project" value="UniProtKB-KW"/>
</dbReference>
<dbReference type="InterPro" id="IPR052032">
    <property type="entry name" value="ATP-dep_AA_Ligase"/>
</dbReference>
<evidence type="ECO:0000313" key="6">
    <source>
        <dbReference type="EMBL" id="MUN36792.1"/>
    </source>
</evidence>
<dbReference type="Pfam" id="PF13535">
    <property type="entry name" value="ATP-grasp_4"/>
    <property type="match status" value="1"/>
</dbReference>
<keyword evidence="1" id="KW-0436">Ligase</keyword>
<accession>A0A7K1KX66</accession>
<dbReference type="NCBIfam" id="NF005543">
    <property type="entry name" value="PRK07206.1"/>
    <property type="match status" value="1"/>
</dbReference>
<dbReference type="InterPro" id="IPR011761">
    <property type="entry name" value="ATP-grasp"/>
</dbReference>
<evidence type="ECO:0000259" key="5">
    <source>
        <dbReference type="PROSITE" id="PS50975"/>
    </source>
</evidence>
<dbReference type="PROSITE" id="PS50975">
    <property type="entry name" value="ATP_GRASP"/>
    <property type="match status" value="1"/>
</dbReference>
<gene>
    <name evidence="6" type="ORF">GNZ18_09305</name>
</gene>
<dbReference type="RefSeq" id="WP_156215848.1">
    <property type="nucleotide sequence ID" value="NZ_WOFH01000003.1"/>
</dbReference>
<dbReference type="Gene3D" id="3.30.470.20">
    <property type="entry name" value="ATP-grasp fold, B domain"/>
    <property type="match status" value="1"/>
</dbReference>